<feature type="domain" description="CBS" evidence="10">
    <location>
        <begin position="140"/>
        <end position="203"/>
    </location>
</feature>
<dbReference type="NCBIfam" id="TIGR00400">
    <property type="entry name" value="mgtE"/>
    <property type="match status" value="1"/>
</dbReference>
<comment type="subunit">
    <text evidence="9">Homodimer.</text>
</comment>
<evidence type="ECO:0000313" key="12">
    <source>
        <dbReference type="Proteomes" id="UP000176050"/>
    </source>
</evidence>
<keyword evidence="12" id="KW-1185">Reference proteome</keyword>
<keyword evidence="3 9" id="KW-0813">Transport</keyword>
<comment type="similarity">
    <text evidence="2 9">Belongs to the SLC41A transporter family.</text>
</comment>
<keyword evidence="9" id="KW-1003">Cell membrane</keyword>
<dbReference type="InterPro" id="IPR006669">
    <property type="entry name" value="MgtE_transporter"/>
</dbReference>
<dbReference type="GO" id="GO:0015095">
    <property type="term" value="F:magnesium ion transmembrane transporter activity"/>
    <property type="evidence" value="ECO:0007669"/>
    <property type="project" value="UniProtKB-UniRule"/>
</dbReference>
<dbReference type="AlphaFoldDB" id="A0A1D8P8T4"/>
<keyword evidence="5 9" id="KW-0460">Magnesium</keyword>
<dbReference type="GO" id="GO:0046872">
    <property type="term" value="F:metal ion binding"/>
    <property type="evidence" value="ECO:0007669"/>
    <property type="project" value="UniProtKB-KW"/>
</dbReference>
<keyword evidence="8" id="KW-0129">CBS domain</keyword>
<evidence type="ECO:0000256" key="6">
    <source>
        <dbReference type="ARBA" id="ARBA00022989"/>
    </source>
</evidence>
<dbReference type="SMART" id="SM00924">
    <property type="entry name" value="MgtE_N"/>
    <property type="match status" value="1"/>
</dbReference>
<dbReference type="InterPro" id="IPR006667">
    <property type="entry name" value="SLC41_membr_dom"/>
</dbReference>
<feature type="transmembrane region" description="Helical" evidence="9">
    <location>
        <begin position="286"/>
        <end position="306"/>
    </location>
</feature>
<dbReference type="Pfam" id="PF00571">
    <property type="entry name" value="CBS"/>
    <property type="match status" value="2"/>
</dbReference>
<organism evidence="11 12">
    <name type="scientific">Urechidicola croceus</name>
    <dbReference type="NCBI Taxonomy" id="1850246"/>
    <lineage>
        <taxon>Bacteria</taxon>
        <taxon>Pseudomonadati</taxon>
        <taxon>Bacteroidota</taxon>
        <taxon>Flavobacteriia</taxon>
        <taxon>Flavobacteriales</taxon>
        <taxon>Flavobacteriaceae</taxon>
        <taxon>Urechidicola</taxon>
    </lineage>
</organism>
<evidence type="ECO:0000256" key="4">
    <source>
        <dbReference type="ARBA" id="ARBA00022692"/>
    </source>
</evidence>
<dbReference type="STRING" id="1850246.LPB138_09780"/>
<sequence>MSIEISKEFIEKIQLLVENQENKTILESLNDEHHADIAEVLDVLNLEEATYIIKLLDSEKTSEILMELDEDIREKVLENLSAKEIAEEVSEMETDDAADMIAELSEERQERVINAIQNEDLAADIKELMTYEENSAGSLMAKELVKVYATWTVAGCLRKIRAQAKNVSRVHSIYVVDKQEKLIGRLSLKDLITAKSEEKIADIYISNVDSVHVNDDDEEVAKVMAKYDLEAIPVVDDYNTLLGRITIDDIVDVLKEEADKDYQLAAGITQEVEADDSIWELTRARLPWLILGLFGGLGSVFIMEGYEEIMANPKFAKLFFFTPLIAAMAGNVGVQSSAIIVQGLANDNVKGSLFNRLLKEVGLSLINGFVLGILVVIAGFFMKMEVNFSLTIAISMMSVIIVAALIGTFVPIILNKRGIDPAIATGPFITTSNDIFGIFLFFFIAKLMLGF</sequence>
<name>A0A1D8P8T4_9FLAO</name>
<reference evidence="11 12" key="1">
    <citation type="submission" date="2016-10" db="EMBL/GenBank/DDBJ databases">
        <title>Lutibacter sp. LPB0138, isolated from marine gastropod.</title>
        <authorList>
            <person name="Kim E."/>
            <person name="Yi H."/>
        </authorList>
    </citation>
    <scope>NUCLEOTIDE SEQUENCE [LARGE SCALE GENOMIC DNA]</scope>
    <source>
        <strain evidence="11 12">LPB0138</strain>
    </source>
</reference>
<protein>
    <recommendedName>
        <fullName evidence="9">Magnesium transporter MgtE</fullName>
    </recommendedName>
</protein>
<dbReference type="RefSeq" id="WP_070237108.1">
    <property type="nucleotide sequence ID" value="NZ_CP017478.1"/>
</dbReference>
<evidence type="ECO:0000256" key="9">
    <source>
        <dbReference type="RuleBase" id="RU362011"/>
    </source>
</evidence>
<accession>A0A1D8P8T4</accession>
<comment type="function">
    <text evidence="9">Acts as a magnesium transporter.</text>
</comment>
<dbReference type="InterPro" id="IPR036739">
    <property type="entry name" value="SLC41_membr_dom_sf"/>
</dbReference>
<dbReference type="OrthoDB" id="9790355at2"/>
<evidence type="ECO:0000256" key="1">
    <source>
        <dbReference type="ARBA" id="ARBA00004141"/>
    </source>
</evidence>
<dbReference type="GO" id="GO:0005886">
    <property type="term" value="C:plasma membrane"/>
    <property type="evidence" value="ECO:0007669"/>
    <property type="project" value="UniProtKB-SubCell"/>
</dbReference>
<proteinExistence type="inferred from homology"/>
<evidence type="ECO:0000256" key="8">
    <source>
        <dbReference type="PROSITE-ProRule" id="PRU00703"/>
    </source>
</evidence>
<evidence type="ECO:0000313" key="11">
    <source>
        <dbReference type="EMBL" id="AOW20944.1"/>
    </source>
</evidence>
<dbReference type="InterPro" id="IPR006668">
    <property type="entry name" value="Mg_transptr_MgtE_intracell_dom"/>
</dbReference>
<dbReference type="SUPFAM" id="SSF54631">
    <property type="entry name" value="CBS-domain pair"/>
    <property type="match status" value="1"/>
</dbReference>
<dbReference type="SMART" id="SM00116">
    <property type="entry name" value="CBS"/>
    <property type="match status" value="2"/>
</dbReference>
<dbReference type="PROSITE" id="PS51371">
    <property type="entry name" value="CBS"/>
    <property type="match status" value="2"/>
</dbReference>
<dbReference type="KEGG" id="lul:LPB138_09780"/>
<dbReference type="Gene3D" id="1.10.357.20">
    <property type="entry name" value="SLC41 divalent cation transporters, integral membrane domain"/>
    <property type="match status" value="1"/>
</dbReference>
<keyword evidence="9" id="KW-0479">Metal-binding</keyword>
<feature type="domain" description="CBS" evidence="10">
    <location>
        <begin position="204"/>
        <end position="260"/>
    </location>
</feature>
<dbReference type="InterPro" id="IPR000644">
    <property type="entry name" value="CBS_dom"/>
</dbReference>
<dbReference type="Proteomes" id="UP000176050">
    <property type="component" value="Chromosome"/>
</dbReference>
<dbReference type="InterPro" id="IPR046342">
    <property type="entry name" value="CBS_dom_sf"/>
</dbReference>
<gene>
    <name evidence="11" type="ORF">LPB138_09780</name>
</gene>
<dbReference type="SUPFAM" id="SSF161093">
    <property type="entry name" value="MgtE membrane domain-like"/>
    <property type="match status" value="1"/>
</dbReference>
<keyword evidence="4 9" id="KW-0812">Transmembrane</keyword>
<comment type="subcellular location">
    <subcellularLocation>
        <location evidence="9">Cell membrane</location>
        <topology evidence="9">Multi-pass membrane protein</topology>
    </subcellularLocation>
    <subcellularLocation>
        <location evidence="1">Membrane</location>
        <topology evidence="1">Multi-pass membrane protein</topology>
    </subcellularLocation>
</comment>
<dbReference type="Pfam" id="PF01769">
    <property type="entry name" value="MgtE"/>
    <property type="match status" value="1"/>
</dbReference>
<feature type="transmembrane region" description="Helical" evidence="9">
    <location>
        <begin position="388"/>
        <end position="414"/>
    </location>
</feature>
<dbReference type="Pfam" id="PF03448">
    <property type="entry name" value="MgtE_N"/>
    <property type="match status" value="1"/>
</dbReference>
<evidence type="ECO:0000256" key="7">
    <source>
        <dbReference type="ARBA" id="ARBA00023136"/>
    </source>
</evidence>
<evidence type="ECO:0000256" key="3">
    <source>
        <dbReference type="ARBA" id="ARBA00022448"/>
    </source>
</evidence>
<feature type="transmembrane region" description="Helical" evidence="9">
    <location>
        <begin position="361"/>
        <end position="381"/>
    </location>
</feature>
<feature type="transmembrane region" description="Helical" evidence="9">
    <location>
        <begin position="426"/>
        <end position="449"/>
    </location>
</feature>
<dbReference type="InterPro" id="IPR038076">
    <property type="entry name" value="MgtE_N_sf"/>
</dbReference>
<dbReference type="PANTHER" id="PTHR43773:SF1">
    <property type="entry name" value="MAGNESIUM TRANSPORTER MGTE"/>
    <property type="match status" value="1"/>
</dbReference>
<dbReference type="PANTHER" id="PTHR43773">
    <property type="entry name" value="MAGNESIUM TRANSPORTER MGTE"/>
    <property type="match status" value="1"/>
</dbReference>
<evidence type="ECO:0000256" key="5">
    <source>
        <dbReference type="ARBA" id="ARBA00022842"/>
    </source>
</evidence>
<feature type="transmembrane region" description="Helical" evidence="9">
    <location>
        <begin position="318"/>
        <end position="341"/>
    </location>
</feature>
<dbReference type="EMBL" id="CP017478">
    <property type="protein sequence ID" value="AOW20944.1"/>
    <property type="molecule type" value="Genomic_DNA"/>
</dbReference>
<dbReference type="CDD" id="cd04606">
    <property type="entry name" value="CBS_pair_Mg_transporter"/>
    <property type="match status" value="1"/>
</dbReference>
<dbReference type="Gene3D" id="3.10.580.10">
    <property type="entry name" value="CBS-domain"/>
    <property type="match status" value="1"/>
</dbReference>
<evidence type="ECO:0000256" key="2">
    <source>
        <dbReference type="ARBA" id="ARBA00009749"/>
    </source>
</evidence>
<evidence type="ECO:0000259" key="10">
    <source>
        <dbReference type="PROSITE" id="PS51371"/>
    </source>
</evidence>
<dbReference type="SUPFAM" id="SSF158791">
    <property type="entry name" value="MgtE N-terminal domain-like"/>
    <property type="match status" value="1"/>
</dbReference>
<keyword evidence="6 9" id="KW-1133">Transmembrane helix</keyword>
<dbReference type="Gene3D" id="1.25.60.10">
    <property type="entry name" value="MgtE N-terminal domain-like"/>
    <property type="match status" value="1"/>
</dbReference>
<keyword evidence="7 9" id="KW-0472">Membrane</keyword>